<reference evidence="3 4" key="1">
    <citation type="submission" date="2023-08" db="EMBL/GenBank/DDBJ databases">
        <authorList>
            <person name="Joshi A."/>
            <person name="Thite S."/>
        </authorList>
    </citation>
    <scope>NUCLEOTIDE SEQUENCE [LARGE SCALE GENOMIC DNA]</scope>
    <source>
        <strain evidence="3 4">AC40</strain>
    </source>
</reference>
<gene>
    <name evidence="3" type="ORF">Q3O60_09060</name>
</gene>
<protein>
    <submittedName>
        <fullName evidence="3">Protein disulfide oxidoreductase</fullName>
    </submittedName>
</protein>
<evidence type="ECO:0000313" key="4">
    <source>
        <dbReference type="Proteomes" id="UP001231616"/>
    </source>
</evidence>
<dbReference type="RefSeq" id="WP_305893599.1">
    <property type="nucleotide sequence ID" value="NZ_JAUZVZ010000010.1"/>
</dbReference>
<dbReference type="Proteomes" id="UP001231616">
    <property type="component" value="Unassembled WGS sequence"/>
</dbReference>
<proteinExistence type="predicted"/>
<keyword evidence="1" id="KW-0472">Membrane</keyword>
<keyword evidence="4" id="KW-1185">Reference proteome</keyword>
<dbReference type="InterPro" id="IPR036249">
    <property type="entry name" value="Thioredoxin-like_sf"/>
</dbReference>
<dbReference type="EMBL" id="JAUZVZ010000010">
    <property type="protein sequence ID" value="MDP4536337.1"/>
    <property type="molecule type" value="Genomic_DNA"/>
</dbReference>
<dbReference type="Pfam" id="PF00578">
    <property type="entry name" value="AhpC-TSA"/>
    <property type="match status" value="1"/>
</dbReference>
<feature type="domain" description="Thioredoxin" evidence="2">
    <location>
        <begin position="41"/>
        <end position="176"/>
    </location>
</feature>
<evidence type="ECO:0000256" key="1">
    <source>
        <dbReference type="SAM" id="Phobius"/>
    </source>
</evidence>
<dbReference type="PANTHER" id="PTHR42852:SF17">
    <property type="entry name" value="THIOREDOXIN-LIKE PROTEIN HI_1115"/>
    <property type="match status" value="1"/>
</dbReference>
<feature type="transmembrane region" description="Helical" evidence="1">
    <location>
        <begin position="21"/>
        <end position="38"/>
    </location>
</feature>
<dbReference type="PROSITE" id="PS51352">
    <property type="entry name" value="THIOREDOXIN_2"/>
    <property type="match status" value="1"/>
</dbReference>
<evidence type="ECO:0000313" key="3">
    <source>
        <dbReference type="EMBL" id="MDP4536337.1"/>
    </source>
</evidence>
<dbReference type="SUPFAM" id="SSF52833">
    <property type="entry name" value="Thioredoxin-like"/>
    <property type="match status" value="1"/>
</dbReference>
<sequence>MTKPNNQTNQPNRWRRRLIEFFLYTVLIFALVLALDWYRNRQVPESLPVQQPLMDIQGKGHDLQSLSHEGPILVYFWATWCPICQLTSPVMDSFNDTYPVVSIALRSGDDQKLQHYMTAKDYHFPVINDQDGLLTAQWQVGVTPTIALVVNGQVVWVTSGVTTSLGLQARLWFYKHFN</sequence>
<dbReference type="Gene3D" id="3.40.30.10">
    <property type="entry name" value="Glutaredoxin"/>
    <property type="match status" value="1"/>
</dbReference>
<dbReference type="InterPro" id="IPR000866">
    <property type="entry name" value="AhpC/TSA"/>
</dbReference>
<evidence type="ECO:0000259" key="2">
    <source>
        <dbReference type="PROSITE" id="PS51352"/>
    </source>
</evidence>
<name>A0ABT9GZ66_9GAMM</name>
<keyword evidence="1" id="KW-1133">Transmembrane helix</keyword>
<dbReference type="CDD" id="cd03011">
    <property type="entry name" value="TlpA_like_ScsD_MtbDsbE"/>
    <property type="match status" value="1"/>
</dbReference>
<keyword evidence="1" id="KW-0812">Transmembrane</keyword>
<comment type="caution">
    <text evidence="3">The sequence shown here is derived from an EMBL/GenBank/DDBJ whole genome shotgun (WGS) entry which is preliminary data.</text>
</comment>
<dbReference type="PANTHER" id="PTHR42852">
    <property type="entry name" value="THIOL:DISULFIDE INTERCHANGE PROTEIN DSBE"/>
    <property type="match status" value="1"/>
</dbReference>
<organism evidence="3 4">
    <name type="scientific">Alkalimonas collagenimarina</name>
    <dbReference type="NCBI Taxonomy" id="400390"/>
    <lineage>
        <taxon>Bacteria</taxon>
        <taxon>Pseudomonadati</taxon>
        <taxon>Pseudomonadota</taxon>
        <taxon>Gammaproteobacteria</taxon>
        <taxon>Alkalimonas</taxon>
    </lineage>
</organism>
<dbReference type="InterPro" id="IPR013766">
    <property type="entry name" value="Thioredoxin_domain"/>
</dbReference>
<dbReference type="InterPro" id="IPR050553">
    <property type="entry name" value="Thioredoxin_ResA/DsbE_sf"/>
</dbReference>
<accession>A0ABT9GZ66</accession>